<protein>
    <submittedName>
        <fullName evidence="1">Transcriptional regulator, CopG family</fullName>
    </submittedName>
</protein>
<name>E0SS66_IGNAA</name>
<dbReference type="PANTHER" id="PTHR42244">
    <property type="entry name" value="ANTITOXIN VAPB3-RELATED"/>
    <property type="match status" value="1"/>
</dbReference>
<dbReference type="KEGG" id="iag:Igag_1726"/>
<dbReference type="STRING" id="583356.Igag_1726"/>
<dbReference type="PANTHER" id="PTHR42244:SF2">
    <property type="entry name" value="ANTITOXIN VAPB3-RELATED"/>
    <property type="match status" value="1"/>
</dbReference>
<dbReference type="BioCyc" id="IAGG583356:GHAH-1713-MONOMER"/>
<keyword evidence="2" id="KW-1185">Reference proteome</keyword>
<proteinExistence type="predicted"/>
<reference evidence="1 2" key="1">
    <citation type="journal article" date="2010" name="Stand. Genomic Sci.">
        <title>Complete genome sequence of Ignisphaera aggregans type strain (AQ1.S1).</title>
        <authorList>
            <person name="Goker M."/>
            <person name="Held B."/>
            <person name="Lapidus A."/>
            <person name="Nolan M."/>
            <person name="Spring S."/>
            <person name="Yasawong M."/>
            <person name="Lucas S."/>
            <person name="Glavina Del Rio T."/>
            <person name="Tice H."/>
            <person name="Cheng J.F."/>
            <person name="Goodwin L."/>
            <person name="Tapia R."/>
            <person name="Pitluck S."/>
            <person name="Liolios K."/>
            <person name="Ivanova N."/>
            <person name="Mavromatis K."/>
            <person name="Mikhailova N."/>
            <person name="Pati A."/>
            <person name="Chen A."/>
            <person name="Palaniappan K."/>
            <person name="Brambilla E."/>
            <person name="Land M."/>
            <person name="Hauser L."/>
            <person name="Chang Y.J."/>
            <person name="Jeffries C.D."/>
            <person name="Brettin T."/>
            <person name="Detter J.C."/>
            <person name="Han C."/>
            <person name="Rohde M."/>
            <person name="Sikorski J."/>
            <person name="Woyke T."/>
            <person name="Bristow J."/>
            <person name="Eisen J.A."/>
            <person name="Markowitz V."/>
            <person name="Hugenholtz P."/>
            <person name="Kyrpides N.C."/>
            <person name="Klenk H.P."/>
        </authorList>
    </citation>
    <scope>NUCLEOTIDE SEQUENCE [LARGE SCALE GENOMIC DNA]</scope>
    <source>
        <strain evidence="2">DSM 17230 / JCM 13409 / AQ1.S1</strain>
    </source>
</reference>
<evidence type="ECO:0000313" key="1">
    <source>
        <dbReference type="EMBL" id="ADM28523.1"/>
    </source>
</evidence>
<dbReference type="InterPro" id="IPR039709">
    <property type="entry name" value="VapB3-like"/>
</dbReference>
<gene>
    <name evidence="1" type="ordered locus">Igag_1726</name>
</gene>
<organism evidence="1 2">
    <name type="scientific">Ignisphaera aggregans (strain DSM 17230 / JCM 13409 / AQ1.S1)</name>
    <dbReference type="NCBI Taxonomy" id="583356"/>
    <lineage>
        <taxon>Archaea</taxon>
        <taxon>Thermoproteota</taxon>
        <taxon>Thermoprotei</taxon>
        <taxon>Desulfurococcales</taxon>
        <taxon>Desulfurococcaceae</taxon>
        <taxon>Ignisphaera</taxon>
    </lineage>
</organism>
<dbReference type="Proteomes" id="UP000001304">
    <property type="component" value="Chromosome"/>
</dbReference>
<dbReference type="HOGENOM" id="CLU_175270_0_0_2"/>
<dbReference type="EMBL" id="CP002098">
    <property type="protein sequence ID" value="ADM28523.1"/>
    <property type="molecule type" value="Genomic_DNA"/>
</dbReference>
<evidence type="ECO:0000313" key="2">
    <source>
        <dbReference type="Proteomes" id="UP000001304"/>
    </source>
</evidence>
<dbReference type="AlphaFoldDB" id="E0SS66"/>
<accession>E0SS66</accession>
<sequence>MSVTISFRVPKELKEKMDQLRSYINWSEELRKFVEMRIKEFEQKRAIEDLENIIKSLPKTSSGTAARYVREDRDSG</sequence>